<protein>
    <submittedName>
        <fullName evidence="5">Lrp/AsnC family transcriptional regulator</fullName>
    </submittedName>
</protein>
<sequence length="156" mass="17878">MVTLDDLDRRILEQLQRDASLTNQELAEKVFASAPTCLRRVRSLEQMGIIKKRVALLDSDKLSPRLTAVVEINLTQQSAEIFSAFEALLVKEEAIKQCYRVSSGPDFIVFMQVPHMNAYHDLVSRLFTSTHHVRNIRTFFSTHCSKFDTSVAIEEY</sequence>
<comment type="caution">
    <text evidence="5">The sequence shown here is derived from an EMBL/GenBank/DDBJ whole genome shotgun (WGS) entry which is preliminary data.</text>
</comment>
<gene>
    <name evidence="5" type="ORF">F9B74_00705</name>
</gene>
<dbReference type="GO" id="GO:0043200">
    <property type="term" value="P:response to amino acid"/>
    <property type="evidence" value="ECO:0007669"/>
    <property type="project" value="TreeGrafter"/>
</dbReference>
<dbReference type="Pfam" id="PF13412">
    <property type="entry name" value="HTH_24"/>
    <property type="match status" value="1"/>
</dbReference>
<dbReference type="GO" id="GO:0043565">
    <property type="term" value="F:sequence-specific DNA binding"/>
    <property type="evidence" value="ECO:0007669"/>
    <property type="project" value="InterPro"/>
</dbReference>
<dbReference type="InterPro" id="IPR019888">
    <property type="entry name" value="Tscrpt_reg_AsnC-like"/>
</dbReference>
<dbReference type="SUPFAM" id="SSF46785">
    <property type="entry name" value="Winged helix' DNA-binding domain"/>
    <property type="match status" value="1"/>
</dbReference>
<dbReference type="GO" id="GO:0005829">
    <property type="term" value="C:cytosol"/>
    <property type="evidence" value="ECO:0007669"/>
    <property type="project" value="TreeGrafter"/>
</dbReference>
<dbReference type="PANTHER" id="PTHR30154">
    <property type="entry name" value="LEUCINE-RESPONSIVE REGULATORY PROTEIN"/>
    <property type="match status" value="1"/>
</dbReference>
<evidence type="ECO:0000256" key="2">
    <source>
        <dbReference type="ARBA" id="ARBA00023125"/>
    </source>
</evidence>
<dbReference type="Gene3D" id="1.10.10.10">
    <property type="entry name" value="Winged helix-like DNA-binding domain superfamily/Winged helix DNA-binding domain"/>
    <property type="match status" value="1"/>
</dbReference>
<dbReference type="PROSITE" id="PS50956">
    <property type="entry name" value="HTH_ASNC_2"/>
    <property type="match status" value="1"/>
</dbReference>
<dbReference type="InterPro" id="IPR036388">
    <property type="entry name" value="WH-like_DNA-bd_sf"/>
</dbReference>
<name>A0A6L9Y3A3_9BURK</name>
<dbReference type="InterPro" id="IPR000485">
    <property type="entry name" value="AsnC-type_HTH_dom"/>
</dbReference>
<dbReference type="GO" id="GO:0006355">
    <property type="term" value="P:regulation of DNA-templated transcription"/>
    <property type="evidence" value="ECO:0007669"/>
    <property type="project" value="UniProtKB-ARBA"/>
</dbReference>
<dbReference type="EMBL" id="JAAGYR010000001">
    <property type="protein sequence ID" value="NEN74852.1"/>
    <property type="molecule type" value="Genomic_DNA"/>
</dbReference>
<dbReference type="Proteomes" id="UP000477651">
    <property type="component" value="Unassembled WGS sequence"/>
</dbReference>
<organism evidence="5 6">
    <name type="scientific">Pelistega ratti</name>
    <dbReference type="NCBI Taxonomy" id="2652177"/>
    <lineage>
        <taxon>Bacteria</taxon>
        <taxon>Pseudomonadati</taxon>
        <taxon>Pseudomonadota</taxon>
        <taxon>Betaproteobacteria</taxon>
        <taxon>Burkholderiales</taxon>
        <taxon>Alcaligenaceae</taxon>
        <taxon>Pelistega</taxon>
    </lineage>
</organism>
<keyword evidence="1" id="KW-0805">Transcription regulation</keyword>
<reference evidence="5 6" key="1">
    <citation type="submission" date="2020-02" db="EMBL/GenBank/DDBJ databases">
        <title>Pelistega sp. NLN82 were isolated from wild rodents of the Hainan Island.</title>
        <authorList>
            <person name="Niu N."/>
            <person name="Zhou J."/>
        </authorList>
    </citation>
    <scope>NUCLEOTIDE SEQUENCE [LARGE SCALE GENOMIC DNA]</scope>
    <source>
        <strain evidence="5 6">NLN82</strain>
    </source>
</reference>
<dbReference type="PANTHER" id="PTHR30154:SF34">
    <property type="entry name" value="TRANSCRIPTIONAL REGULATOR AZLB"/>
    <property type="match status" value="1"/>
</dbReference>
<dbReference type="PRINTS" id="PR00033">
    <property type="entry name" value="HTHASNC"/>
</dbReference>
<feature type="domain" description="HTH asnC-type" evidence="4">
    <location>
        <begin position="4"/>
        <end position="75"/>
    </location>
</feature>
<dbReference type="InterPro" id="IPR036390">
    <property type="entry name" value="WH_DNA-bd_sf"/>
</dbReference>
<dbReference type="InterPro" id="IPR011991">
    <property type="entry name" value="ArsR-like_HTH"/>
</dbReference>
<dbReference type="Gene3D" id="3.30.70.920">
    <property type="match status" value="1"/>
</dbReference>
<dbReference type="SUPFAM" id="SSF54909">
    <property type="entry name" value="Dimeric alpha+beta barrel"/>
    <property type="match status" value="1"/>
</dbReference>
<dbReference type="InterPro" id="IPR011008">
    <property type="entry name" value="Dimeric_a/b-barrel"/>
</dbReference>
<evidence type="ECO:0000313" key="6">
    <source>
        <dbReference type="Proteomes" id="UP000477651"/>
    </source>
</evidence>
<keyword evidence="6" id="KW-1185">Reference proteome</keyword>
<dbReference type="RefSeq" id="WP_163763655.1">
    <property type="nucleotide sequence ID" value="NZ_JAAGYR010000001.1"/>
</dbReference>
<keyword evidence="3" id="KW-0804">Transcription</keyword>
<dbReference type="CDD" id="cd00090">
    <property type="entry name" value="HTH_ARSR"/>
    <property type="match status" value="1"/>
</dbReference>
<proteinExistence type="predicted"/>
<accession>A0A6L9Y3A3</accession>
<evidence type="ECO:0000259" key="4">
    <source>
        <dbReference type="PROSITE" id="PS50956"/>
    </source>
</evidence>
<evidence type="ECO:0000256" key="3">
    <source>
        <dbReference type="ARBA" id="ARBA00023163"/>
    </source>
</evidence>
<dbReference type="AlphaFoldDB" id="A0A6L9Y3A3"/>
<evidence type="ECO:0000256" key="1">
    <source>
        <dbReference type="ARBA" id="ARBA00023015"/>
    </source>
</evidence>
<keyword evidence="2" id="KW-0238">DNA-binding</keyword>
<dbReference type="InterPro" id="IPR019887">
    <property type="entry name" value="Tscrpt_reg_AsnC/Lrp_C"/>
</dbReference>
<dbReference type="Pfam" id="PF01037">
    <property type="entry name" value="AsnC_trans_reg"/>
    <property type="match status" value="1"/>
</dbReference>
<evidence type="ECO:0000313" key="5">
    <source>
        <dbReference type="EMBL" id="NEN74852.1"/>
    </source>
</evidence>
<dbReference type="SMART" id="SM00344">
    <property type="entry name" value="HTH_ASNC"/>
    <property type="match status" value="1"/>
</dbReference>